<proteinExistence type="predicted"/>
<dbReference type="EMBL" id="CM045867">
    <property type="protein sequence ID" value="KAI7959474.1"/>
    <property type="molecule type" value="Genomic_DNA"/>
</dbReference>
<accession>A0ACC0EST8</accession>
<evidence type="ECO:0000313" key="2">
    <source>
        <dbReference type="Proteomes" id="UP001060170"/>
    </source>
</evidence>
<dbReference type="Proteomes" id="UP001060170">
    <property type="component" value="Chromosome 3"/>
</dbReference>
<protein>
    <submittedName>
        <fullName evidence="1">Uncharacterized protein</fullName>
    </submittedName>
</protein>
<reference evidence="2" key="1">
    <citation type="journal article" date="2018" name="BMC Genomics">
        <title>Genomic insights into host adaptation between the wheat stripe rust pathogen (Puccinia striiformis f. sp. tritici) and the barley stripe rust pathogen (Puccinia striiformis f. sp. hordei).</title>
        <authorList>
            <person name="Xia C."/>
            <person name="Wang M."/>
            <person name="Yin C."/>
            <person name="Cornejo O.E."/>
            <person name="Hulbert S.H."/>
            <person name="Chen X."/>
        </authorList>
    </citation>
    <scope>NUCLEOTIDE SEQUENCE [LARGE SCALE GENOMIC DNA]</scope>
    <source>
        <strain evidence="2">93-210</strain>
    </source>
</reference>
<organism evidence="1 2">
    <name type="scientific">Puccinia striiformis f. sp. tritici</name>
    <dbReference type="NCBI Taxonomy" id="168172"/>
    <lineage>
        <taxon>Eukaryota</taxon>
        <taxon>Fungi</taxon>
        <taxon>Dikarya</taxon>
        <taxon>Basidiomycota</taxon>
        <taxon>Pucciniomycotina</taxon>
        <taxon>Pucciniomycetes</taxon>
        <taxon>Pucciniales</taxon>
        <taxon>Pucciniaceae</taxon>
        <taxon>Puccinia</taxon>
    </lineage>
</organism>
<reference evidence="2" key="2">
    <citation type="journal article" date="2018" name="Mol. Plant Microbe Interact.">
        <title>Genome sequence resources for the wheat stripe rust pathogen (Puccinia striiformis f. sp. tritici) and the barley stripe rust pathogen (Puccinia striiformis f. sp. hordei).</title>
        <authorList>
            <person name="Xia C."/>
            <person name="Wang M."/>
            <person name="Yin C."/>
            <person name="Cornejo O.E."/>
            <person name="Hulbert S.H."/>
            <person name="Chen X."/>
        </authorList>
    </citation>
    <scope>NUCLEOTIDE SEQUENCE [LARGE SCALE GENOMIC DNA]</scope>
    <source>
        <strain evidence="2">93-210</strain>
    </source>
</reference>
<gene>
    <name evidence="1" type="ORF">MJO28_003265</name>
</gene>
<evidence type="ECO:0000313" key="1">
    <source>
        <dbReference type="EMBL" id="KAI7959474.1"/>
    </source>
</evidence>
<sequence>FADHGQTITSLPELAIPVSRDPAYNNPLHCCPHWSKLLRKILKMRSHRSIRHSSMLVILMAIISPIRSSLPITTRVAIAHETVPHVSQSNGARDHASWCDPDTLRAERQDARRDDSGLLYNPCQLSDNHADSPSLWANALISEHARFLPSAYRDHPHDQGPWRKPQFQDRMLADSSAGHGTERAAIRNAEGFPQPPERLYDGNFSGSEGVQYFRNSLTDVEAMNKLALITAQYDGTQNQQKSLFHYHDYLSAPNVRNTLGFHKLPFTYHDHPFASWKDPSGYRNYPSGNSGHPSGYLYGPSEIYSNTSRNRSGDRRAKVGNNRPRNPNRKASSHEPEGQKFGSSPGKIVEENVHVPDSPLNHDGISKTKTHMQSSVNEVKAQLPEDVKSNSRPSRWLKPPSVMGPGDLEASDKLNHELHLQKEDLHGSHMEGSSTNVESNKGSMDDLVSGNKQAAVKMTMKEITSKTNIPSFKDHGLPSANDDSTPDIPLTSNDQSRDLNSSKFAQIPKFPSSHGTLQKSISNEVKPQPAEDVKSNSSTSKLAKPPAETGPDDLGTSENLDMSHSQDKSEDPHVSHRKPLEPIVHLPGHGEIIDILHSSQGPSTSAHIKKSDEIETPSQTQASDHLPEDRIVENKKNIPEKSEILKHDKISRNQFKYQANGRTQQNHSQKMKKTSGQFRMDHHEKDSQSKLPQLKPKSETIDQGLGTESESAHKKSTRDSSNNQPRKAIKLAKGSINVMTNKASLDELVSDIKQAAVKIPVKEKQIPSSPEPKNPSSQDRELPAANHDSTPDISVTSNEKLMDSNSSKGSPSSPSSSTLLTQVDVHVDKQNAKGGNQDQSQTSRNLPAHAFTDIEESSLLRRIAIHQSTIFHRPKVYVQTRYDADYDGQAQELELAFQKLKNSESSTSDGPQSSIMKSLKIPPKYLKKSVEDALSDAFQGIHFRGEPRRSDHKRLHTFAKSTIQQFFEMWGEENVLEWEDRKLNMIMMARLALELNLDHKEAHYGISPVLERTVLYDQFTKISPKENAQFTAAVQKILGKEESTRRLVAFFHSWRSHNIAAKWKTFKALWYGSKDLTPRQAAQFERRFGLSADPQSLTEIPRPVKNSSKEEKDLIGRIHIGRAIAVIYGPSEGEKRLKLVEYLRKRDYRREWWKPFGLEAASKHFGLDVLKLLKIGDLLQFGSNYLLDDVTNRHKIDVAYTQLLELVTDQESVLPWMESPERAWLYRTCGALYQDRLREVSLWVFSRGGVAQPPATGTELIWADLGLDVDLLHRMPSATQGGADRFKQIVLNLSDYEKKACSVWHRVFWPTPLDSPSSAYQSFIRELGKWWETWLH</sequence>
<feature type="non-terminal residue" evidence="1">
    <location>
        <position position="1"/>
    </location>
</feature>
<reference evidence="1 2" key="3">
    <citation type="journal article" date="2022" name="Microbiol. Spectr.">
        <title>Folding features and dynamics of 3D genome architecture in plant fungal pathogens.</title>
        <authorList>
            <person name="Xia C."/>
        </authorList>
    </citation>
    <scope>NUCLEOTIDE SEQUENCE [LARGE SCALE GENOMIC DNA]</scope>
    <source>
        <strain evidence="1 2">93-210</strain>
    </source>
</reference>
<keyword evidence="2" id="KW-1185">Reference proteome</keyword>
<comment type="caution">
    <text evidence="1">The sequence shown here is derived from an EMBL/GenBank/DDBJ whole genome shotgun (WGS) entry which is preliminary data.</text>
</comment>
<name>A0ACC0EST8_9BASI</name>